<gene>
    <name evidence="2" type="ORF">CWATWH0003_4439</name>
</gene>
<feature type="signal peptide" evidence="1">
    <location>
        <begin position="1"/>
        <end position="24"/>
    </location>
</feature>
<evidence type="ECO:0000313" key="2">
    <source>
        <dbReference type="EMBL" id="EHJ10805.1"/>
    </source>
</evidence>
<evidence type="ECO:0000313" key="3">
    <source>
        <dbReference type="Proteomes" id="UP000003477"/>
    </source>
</evidence>
<name>G5JAH6_CROWT</name>
<dbReference type="RefSeq" id="WP_007307262.1">
    <property type="nucleotide sequence ID" value="NZ_AESD01000669.1"/>
</dbReference>
<proteinExistence type="predicted"/>
<dbReference type="PATRIC" id="fig|423471.3.peg.4153"/>
<protein>
    <submittedName>
        <fullName evidence="2">Uncharacterized protein</fullName>
    </submittedName>
</protein>
<accession>G5JAH6</accession>
<sequence length="118" mass="13128">MKKSLIFALTASLVSILCNDYAVADIFSEEAKLGANAGAMNYCRGNFMTEDDNGRYNILALKTLEDFNRLSSGDKVKALVYKKAAENGDYLGEPLTQERCENLRQLLYVQYGRPSVSN</sequence>
<keyword evidence="1" id="KW-0732">Signal</keyword>
<dbReference type="EMBL" id="AESD01000669">
    <property type="protein sequence ID" value="EHJ10805.1"/>
    <property type="molecule type" value="Genomic_DNA"/>
</dbReference>
<dbReference type="AlphaFoldDB" id="G5JAH6"/>
<comment type="caution">
    <text evidence="2">The sequence shown here is derived from an EMBL/GenBank/DDBJ whole genome shotgun (WGS) entry which is preliminary data.</text>
</comment>
<dbReference type="Proteomes" id="UP000003477">
    <property type="component" value="Unassembled WGS sequence"/>
</dbReference>
<dbReference type="GeneID" id="88767866"/>
<evidence type="ECO:0000256" key="1">
    <source>
        <dbReference type="SAM" id="SignalP"/>
    </source>
</evidence>
<organism evidence="2 3">
    <name type="scientific">Crocosphaera watsonii WH 0003</name>
    <dbReference type="NCBI Taxonomy" id="423471"/>
    <lineage>
        <taxon>Bacteria</taxon>
        <taxon>Bacillati</taxon>
        <taxon>Cyanobacteriota</taxon>
        <taxon>Cyanophyceae</taxon>
        <taxon>Oscillatoriophycideae</taxon>
        <taxon>Chroococcales</taxon>
        <taxon>Aphanothecaceae</taxon>
        <taxon>Crocosphaera</taxon>
    </lineage>
</organism>
<reference evidence="2 3" key="1">
    <citation type="journal article" date="2011" name="Front. Microbiol.">
        <title>Two Strains of Crocosphaera watsonii with Highly Conserved Genomes are Distinguished by Strain-Specific Features.</title>
        <authorList>
            <person name="Bench S.R."/>
            <person name="Ilikchyan I.N."/>
            <person name="Tripp H.J."/>
            <person name="Zehr J.P."/>
        </authorList>
    </citation>
    <scope>NUCLEOTIDE SEQUENCE [LARGE SCALE GENOMIC DNA]</scope>
    <source>
        <strain evidence="2 3">WH 0003</strain>
    </source>
</reference>
<feature type="chain" id="PRO_5003479197" evidence="1">
    <location>
        <begin position="25"/>
        <end position="118"/>
    </location>
</feature>